<keyword evidence="1" id="KW-1133">Transmembrane helix</keyword>
<dbReference type="AlphaFoldDB" id="A0A1I7S2R9"/>
<reference evidence="3" key="1">
    <citation type="submission" date="2016-11" db="UniProtKB">
        <authorList>
            <consortium name="WormBaseParasite"/>
        </authorList>
    </citation>
    <scope>IDENTIFICATION</scope>
</reference>
<protein>
    <submittedName>
        <fullName evidence="3">Conserved plasma membrane protein</fullName>
    </submittedName>
</protein>
<proteinExistence type="predicted"/>
<keyword evidence="1" id="KW-0812">Transmembrane</keyword>
<dbReference type="WBParaSite" id="BXY_0729900.1">
    <property type="protein sequence ID" value="BXY_0729900.1"/>
    <property type="gene ID" value="BXY_0729900"/>
</dbReference>
<accession>A0A1I7S2R9</accession>
<keyword evidence="1" id="KW-0472">Membrane</keyword>
<dbReference type="Proteomes" id="UP000095284">
    <property type="component" value="Unplaced"/>
</dbReference>
<name>A0A1I7S2R9_BURXY</name>
<evidence type="ECO:0000256" key="1">
    <source>
        <dbReference type="SAM" id="Phobius"/>
    </source>
</evidence>
<organism evidence="2 3">
    <name type="scientific">Bursaphelenchus xylophilus</name>
    <name type="common">Pinewood nematode worm</name>
    <name type="synonym">Aphelenchoides xylophilus</name>
    <dbReference type="NCBI Taxonomy" id="6326"/>
    <lineage>
        <taxon>Eukaryota</taxon>
        <taxon>Metazoa</taxon>
        <taxon>Ecdysozoa</taxon>
        <taxon>Nematoda</taxon>
        <taxon>Chromadorea</taxon>
        <taxon>Rhabditida</taxon>
        <taxon>Tylenchina</taxon>
        <taxon>Tylenchomorpha</taxon>
        <taxon>Aphelenchoidea</taxon>
        <taxon>Aphelenchoididae</taxon>
        <taxon>Bursaphelenchus</taxon>
    </lineage>
</organism>
<sequence>MTIDLDDYMDSSLSSSPTHLWPPKKRYEVNKTPLGVPVYCWILLGTGLGFVILGTLGLYLVNLTNGPRILYLNAEVGEPADFAQCSFGQCTEFVNCKLGAGEKLKAFIQPIVDVVDTIWRDIPIRSMSKNLDVIMKIDQLLSKEEFEQRINKIFKILGEKLESITVLWPQNMRPYELDSAKLEKRIHLISEDFMNNIEDSVRTMRSRSDVTSDCWLMLDGKGELNVSAALFDQVFNVWKENADQILSFRSDGNDRFTENAEPPFFDGVTLVHPYVLAEVVKAKSQITCSHTPIQTISCAMSDSTCEKLEAQLCRSRSD</sequence>
<evidence type="ECO:0000313" key="3">
    <source>
        <dbReference type="WBParaSite" id="BXY_0729900.1"/>
    </source>
</evidence>
<evidence type="ECO:0000313" key="2">
    <source>
        <dbReference type="Proteomes" id="UP000095284"/>
    </source>
</evidence>
<feature type="transmembrane region" description="Helical" evidence="1">
    <location>
        <begin position="36"/>
        <end position="61"/>
    </location>
</feature>